<evidence type="ECO:0000256" key="4">
    <source>
        <dbReference type="ARBA" id="ARBA00022475"/>
    </source>
</evidence>
<dbReference type="RefSeq" id="WP_097073050.1">
    <property type="nucleotide sequence ID" value="NZ_OBMQ01000004.1"/>
</dbReference>
<dbReference type="GO" id="GO:0005886">
    <property type="term" value="C:plasma membrane"/>
    <property type="evidence" value="ECO:0007669"/>
    <property type="project" value="UniProtKB-SubCell"/>
</dbReference>
<dbReference type="AlphaFoldDB" id="A0A285SDC1"/>
<feature type="transmembrane region" description="Helical" evidence="8">
    <location>
        <begin position="80"/>
        <end position="103"/>
    </location>
</feature>
<keyword evidence="11" id="KW-1185">Reference proteome</keyword>
<keyword evidence="4" id="KW-1003">Cell membrane</keyword>
<keyword evidence="5 8" id="KW-0812">Transmembrane</keyword>
<keyword evidence="6 8" id="KW-1133">Transmembrane helix</keyword>
<dbReference type="Proteomes" id="UP000219636">
    <property type="component" value="Unassembled WGS sequence"/>
</dbReference>
<feature type="transmembrane region" description="Helical" evidence="8">
    <location>
        <begin position="283"/>
        <end position="299"/>
    </location>
</feature>
<dbReference type="InterPro" id="IPR011701">
    <property type="entry name" value="MFS"/>
</dbReference>
<feature type="transmembrane region" description="Helical" evidence="8">
    <location>
        <begin position="254"/>
        <end position="271"/>
    </location>
</feature>
<feature type="transmembrane region" description="Helical" evidence="8">
    <location>
        <begin position="340"/>
        <end position="358"/>
    </location>
</feature>
<feature type="transmembrane region" description="Helical" evidence="8">
    <location>
        <begin position="364"/>
        <end position="388"/>
    </location>
</feature>
<gene>
    <name evidence="10" type="ORF">SAMN05880501_10489</name>
</gene>
<keyword evidence="7 8" id="KW-0472">Membrane</keyword>
<dbReference type="SUPFAM" id="SSF103473">
    <property type="entry name" value="MFS general substrate transporter"/>
    <property type="match status" value="1"/>
</dbReference>
<protein>
    <submittedName>
        <fullName evidence="10">Multidrug resistance protein</fullName>
    </submittedName>
</protein>
<feature type="transmembrane region" description="Helical" evidence="8">
    <location>
        <begin position="218"/>
        <end position="242"/>
    </location>
</feature>
<dbReference type="PANTHER" id="PTHR43271:SF2">
    <property type="entry name" value="BLL2771 PROTEIN"/>
    <property type="match status" value="1"/>
</dbReference>
<dbReference type="Pfam" id="PF07690">
    <property type="entry name" value="MFS_1"/>
    <property type="match status" value="1"/>
</dbReference>
<feature type="transmembrane region" description="Helical" evidence="8">
    <location>
        <begin position="109"/>
        <end position="127"/>
    </location>
</feature>
<dbReference type="GO" id="GO:0022857">
    <property type="term" value="F:transmembrane transporter activity"/>
    <property type="evidence" value="ECO:0007669"/>
    <property type="project" value="InterPro"/>
</dbReference>
<feature type="transmembrane region" description="Helical" evidence="8">
    <location>
        <begin position="305"/>
        <end position="328"/>
    </location>
</feature>
<evidence type="ECO:0000256" key="5">
    <source>
        <dbReference type="ARBA" id="ARBA00022692"/>
    </source>
</evidence>
<organism evidence="10 11">
    <name type="scientific">Ureibacillus xyleni</name>
    <dbReference type="NCBI Taxonomy" id="614648"/>
    <lineage>
        <taxon>Bacteria</taxon>
        <taxon>Bacillati</taxon>
        <taxon>Bacillota</taxon>
        <taxon>Bacilli</taxon>
        <taxon>Bacillales</taxon>
        <taxon>Caryophanaceae</taxon>
        <taxon>Ureibacillus</taxon>
    </lineage>
</organism>
<feature type="transmembrane region" description="Helical" evidence="8">
    <location>
        <begin position="51"/>
        <end position="68"/>
    </location>
</feature>
<feature type="transmembrane region" description="Helical" evidence="8">
    <location>
        <begin position="168"/>
        <end position="188"/>
    </location>
</feature>
<dbReference type="InterPro" id="IPR036259">
    <property type="entry name" value="MFS_trans_sf"/>
</dbReference>
<evidence type="ECO:0000313" key="11">
    <source>
        <dbReference type="Proteomes" id="UP000219636"/>
    </source>
</evidence>
<reference evidence="11" key="1">
    <citation type="submission" date="2017-08" db="EMBL/GenBank/DDBJ databases">
        <authorList>
            <person name="Varghese N."/>
            <person name="Submissions S."/>
        </authorList>
    </citation>
    <scope>NUCLEOTIDE SEQUENCE [LARGE SCALE GENOMIC DNA]</scope>
    <source>
        <strain evidence="11">JC22</strain>
    </source>
</reference>
<feature type="transmembrane region" description="Helical" evidence="8">
    <location>
        <begin position="139"/>
        <end position="162"/>
    </location>
</feature>
<proteinExistence type="inferred from homology"/>
<accession>A0A285SDC1</accession>
<evidence type="ECO:0000256" key="7">
    <source>
        <dbReference type="ARBA" id="ARBA00023136"/>
    </source>
</evidence>
<evidence type="ECO:0000313" key="10">
    <source>
        <dbReference type="EMBL" id="SOC05631.1"/>
    </source>
</evidence>
<evidence type="ECO:0000256" key="2">
    <source>
        <dbReference type="ARBA" id="ARBA00008335"/>
    </source>
</evidence>
<name>A0A285SDC1_9BACL</name>
<evidence type="ECO:0000256" key="1">
    <source>
        <dbReference type="ARBA" id="ARBA00004651"/>
    </source>
</evidence>
<keyword evidence="3" id="KW-0813">Transport</keyword>
<dbReference type="PROSITE" id="PS50850">
    <property type="entry name" value="MFS"/>
    <property type="match status" value="1"/>
</dbReference>
<comment type="similarity">
    <text evidence="2">Belongs to the major facilitator superfamily.</text>
</comment>
<evidence type="ECO:0000256" key="8">
    <source>
        <dbReference type="SAM" id="Phobius"/>
    </source>
</evidence>
<comment type="subcellular location">
    <subcellularLocation>
        <location evidence="1">Cell membrane</location>
        <topology evidence="1">Multi-pass membrane protein</topology>
    </subcellularLocation>
</comment>
<sequence length="395" mass="44316">MEIFKYEKIPITIMTIFLSWAGLIILISMYFTIPLTETWMSTFNIRETKAIWIGSIFSLCYALCCLIYGPLSDRFGRKIFLIFGISLLTIATFICAFIDSYLYLLIVRILQAIGAAAFVPISLVYIADVYPPQKRKRAFGFITSGFLIASVVAQLFASVINIYLGLRWIFIILGILYFITCILTIYLLPKEPPIKHKNSIFSNFLNIRNLLFNKQLSISFSFSFILLFALIGMYTIFEAYLIAPPFHFSEHQVFLARAVGLIGTVTCVLAGKISDIFGEIKTFRFSLAIASITLFLMAFTNNALFTTVFSLFFVASIALIVPINITLISQRAGEQKGTALLFNAFILFVGASVGPILATKLMQISYSFLAFSTFSTILLLGFFTSFLLKDEKSAP</sequence>
<evidence type="ECO:0000256" key="6">
    <source>
        <dbReference type="ARBA" id="ARBA00022989"/>
    </source>
</evidence>
<dbReference type="CDD" id="cd17324">
    <property type="entry name" value="MFS_NepI_like"/>
    <property type="match status" value="1"/>
</dbReference>
<evidence type="ECO:0000259" key="9">
    <source>
        <dbReference type="PROSITE" id="PS50850"/>
    </source>
</evidence>
<dbReference type="PANTHER" id="PTHR43271">
    <property type="entry name" value="BLL2771 PROTEIN"/>
    <property type="match status" value="1"/>
</dbReference>
<dbReference type="OrthoDB" id="9793283at2"/>
<evidence type="ECO:0000256" key="3">
    <source>
        <dbReference type="ARBA" id="ARBA00022448"/>
    </source>
</evidence>
<dbReference type="Gene3D" id="1.20.1250.20">
    <property type="entry name" value="MFS general substrate transporter like domains"/>
    <property type="match status" value="1"/>
</dbReference>
<dbReference type="InterPro" id="IPR020846">
    <property type="entry name" value="MFS_dom"/>
</dbReference>
<feature type="transmembrane region" description="Helical" evidence="8">
    <location>
        <begin position="12"/>
        <end position="31"/>
    </location>
</feature>
<dbReference type="EMBL" id="OBMQ01000004">
    <property type="protein sequence ID" value="SOC05631.1"/>
    <property type="molecule type" value="Genomic_DNA"/>
</dbReference>
<feature type="domain" description="Major facilitator superfamily (MFS) profile" evidence="9">
    <location>
        <begin position="14"/>
        <end position="393"/>
    </location>
</feature>